<feature type="transmembrane region" description="Helical" evidence="1">
    <location>
        <begin position="385"/>
        <end position="404"/>
    </location>
</feature>
<keyword evidence="1" id="KW-1133">Transmembrane helix</keyword>
<sequence>MDIFSNIALGFSVAFGLNNIFYCLVGTLIGTAIGVLPGLGPLATMAMLLPFTFGLEPTAALIMLAGMYYGSQYGGSTTAILINLPGESSSAVTTIDGHPMVKQGRAGPALFAAGVGSFIAGSFATFLIALVAVPLTDVALSFGPAEYFSLMVLGLVLSTALASGSAVKAICMICLGLLLGLIGLDPNTGVARFTMGAPELYEGIDIVSLAVGLFGISEILKNLENPEVRGSSAPISKLWPTREDLRRMFAPIARGTFIGSFLGVLPGGGALLSSFVAYALEKRVSRYRSQLGKGAIEGVAAPEAANNAGAQTSFIPMLSLGIPGNATMAIMIGAMMMQGISPGPTVIVRNPDLFWGLIASMWIGNAMLVILNVPLIGIWVALLRIPYSVMFPAIIVICCIGAYSVQNTVFSSYIILLAGLLGYLLIKLECELPPLILGFILGPMLEVHLRRALIISEGDPSVFVTRPISAVLLCLAVVALIVASLPSISRKRQEVFVEEE</sequence>
<evidence type="ECO:0000256" key="1">
    <source>
        <dbReference type="SAM" id="Phobius"/>
    </source>
</evidence>
<keyword evidence="1" id="KW-0812">Transmembrane</keyword>
<feature type="transmembrane region" description="Helical" evidence="1">
    <location>
        <begin position="320"/>
        <end position="341"/>
    </location>
</feature>
<keyword evidence="1" id="KW-0472">Membrane</keyword>
<dbReference type="PANTHER" id="PTHR35342">
    <property type="entry name" value="TRICARBOXYLIC TRANSPORT PROTEIN"/>
    <property type="match status" value="1"/>
</dbReference>
<evidence type="ECO:0000313" key="4">
    <source>
        <dbReference type="Proteomes" id="UP000831684"/>
    </source>
</evidence>
<reference evidence="3" key="1">
    <citation type="submission" date="2021-09" db="EMBL/GenBank/DDBJ databases">
        <title>Network and meta-omics reveal the key degrader and cooperation patterns in an efficient 1,4-dioxane-degrading microbial community.</title>
        <authorList>
            <person name="Dai C."/>
        </authorList>
    </citation>
    <scope>NUCLEOTIDE SEQUENCE</scope>
    <source>
        <strain evidence="3">ZM13</strain>
        <plasmid evidence="3">pA</plasmid>
    </source>
</reference>
<dbReference type="Pfam" id="PF01970">
    <property type="entry name" value="TctA"/>
    <property type="match status" value="1"/>
</dbReference>
<feature type="transmembrane region" description="Helical" evidence="1">
    <location>
        <begin position="467"/>
        <end position="485"/>
    </location>
</feature>
<dbReference type="PANTHER" id="PTHR35342:SF5">
    <property type="entry name" value="TRICARBOXYLIC TRANSPORT PROTEIN"/>
    <property type="match status" value="1"/>
</dbReference>
<feature type="transmembrane region" description="Helical" evidence="1">
    <location>
        <begin position="410"/>
        <end position="428"/>
    </location>
</feature>
<dbReference type="AlphaFoldDB" id="A0A9E7D7C5"/>
<gene>
    <name evidence="3" type="ORF">K9D25_22025</name>
</gene>
<feature type="transmembrane region" description="Helical" evidence="1">
    <location>
        <begin position="147"/>
        <end position="179"/>
    </location>
</feature>
<proteinExistence type="predicted"/>
<dbReference type="KEGG" id="apol:K9D25_22025"/>
<name>A0A9E7D7C5_9HYPH</name>
<protein>
    <submittedName>
        <fullName evidence="3">Tripartite tricarboxylate transporter permease</fullName>
    </submittedName>
</protein>
<dbReference type="InterPro" id="IPR002823">
    <property type="entry name" value="DUF112_TM"/>
</dbReference>
<dbReference type="EMBL" id="CP083240">
    <property type="protein sequence ID" value="UOK73325.1"/>
    <property type="molecule type" value="Genomic_DNA"/>
</dbReference>
<feature type="transmembrane region" description="Helical" evidence="1">
    <location>
        <begin position="257"/>
        <end position="280"/>
    </location>
</feature>
<dbReference type="RefSeq" id="WP_244451005.1">
    <property type="nucleotide sequence ID" value="NZ_CP083240.1"/>
</dbReference>
<accession>A0A9E7D7C5</accession>
<keyword evidence="3" id="KW-0614">Plasmid</keyword>
<feature type="transmembrane region" description="Helical" evidence="1">
    <location>
        <begin position="7"/>
        <end position="36"/>
    </location>
</feature>
<geneLocation type="plasmid" evidence="3 4">
    <name>pA</name>
</geneLocation>
<feature type="transmembrane region" description="Helical" evidence="1">
    <location>
        <begin position="109"/>
        <end position="135"/>
    </location>
</feature>
<evidence type="ECO:0000313" key="3">
    <source>
        <dbReference type="EMBL" id="UOK73325.1"/>
    </source>
</evidence>
<organism evidence="3 4">
    <name type="scientific">Ancylobacter polymorphus</name>
    <dbReference type="NCBI Taxonomy" id="223390"/>
    <lineage>
        <taxon>Bacteria</taxon>
        <taxon>Pseudomonadati</taxon>
        <taxon>Pseudomonadota</taxon>
        <taxon>Alphaproteobacteria</taxon>
        <taxon>Hyphomicrobiales</taxon>
        <taxon>Xanthobacteraceae</taxon>
        <taxon>Ancylobacter</taxon>
    </lineage>
</organism>
<evidence type="ECO:0000259" key="2">
    <source>
        <dbReference type="Pfam" id="PF01970"/>
    </source>
</evidence>
<feature type="domain" description="DUF112" evidence="2">
    <location>
        <begin position="20"/>
        <end position="437"/>
    </location>
</feature>
<dbReference type="Proteomes" id="UP000831684">
    <property type="component" value="Plasmid pA"/>
</dbReference>
<feature type="transmembrane region" description="Helical" evidence="1">
    <location>
        <begin position="353"/>
        <end position="373"/>
    </location>
</feature>